<accession>A0AAD5VDM7</accession>
<dbReference type="EMBL" id="JANIEX010002065">
    <property type="protein sequence ID" value="KAJ3552348.1"/>
    <property type="molecule type" value="Genomic_DNA"/>
</dbReference>
<keyword evidence="6" id="KW-0067">ATP-binding</keyword>
<evidence type="ECO:0000256" key="3">
    <source>
        <dbReference type="ARBA" id="ARBA00022679"/>
    </source>
</evidence>
<dbReference type="InterPro" id="IPR000719">
    <property type="entry name" value="Prot_kinase_dom"/>
</dbReference>
<keyword evidence="5" id="KW-0418">Kinase</keyword>
<dbReference type="PROSITE" id="PS50011">
    <property type="entry name" value="PROTEIN_KINASE_DOM"/>
    <property type="match status" value="1"/>
</dbReference>
<evidence type="ECO:0000256" key="8">
    <source>
        <dbReference type="ARBA" id="ARBA00048679"/>
    </source>
</evidence>
<gene>
    <name evidence="10" type="ORF">NP233_g12903</name>
</gene>
<dbReference type="Gene3D" id="1.10.510.10">
    <property type="entry name" value="Transferase(Phosphotransferase) domain 1"/>
    <property type="match status" value="1"/>
</dbReference>
<keyword evidence="2" id="KW-0723">Serine/threonine-protein kinase</keyword>
<dbReference type="PANTHER" id="PTHR24356">
    <property type="entry name" value="SERINE/THREONINE-PROTEIN KINASE"/>
    <property type="match status" value="1"/>
</dbReference>
<comment type="catalytic activity">
    <reaction evidence="8">
        <text>L-seryl-[protein] + ATP = O-phospho-L-seryl-[protein] + ADP + H(+)</text>
        <dbReference type="Rhea" id="RHEA:17989"/>
        <dbReference type="Rhea" id="RHEA-COMP:9863"/>
        <dbReference type="Rhea" id="RHEA-COMP:11604"/>
        <dbReference type="ChEBI" id="CHEBI:15378"/>
        <dbReference type="ChEBI" id="CHEBI:29999"/>
        <dbReference type="ChEBI" id="CHEBI:30616"/>
        <dbReference type="ChEBI" id="CHEBI:83421"/>
        <dbReference type="ChEBI" id="CHEBI:456216"/>
        <dbReference type="EC" id="2.7.11.1"/>
    </reaction>
</comment>
<sequence>MVLGPGSPYESGSRFPHLGSRFRTEAAARPYILTAIAGHIIKYLAADCCSAWDFVNCLMCASRSLKICSGWAGQAAADCCCESLGGFCSSVDGDGLAKWRSSLSLNLNPPRARDLAMVEDIISSSTGVPNVENDLILRIPCGAAGHARSAGLVETSGGSSMLQCMSVCEKEEQRLERLLEILDRLVDTCALGSPQTDNDSVAEATASRSSGVFLQEVYDIFCEDEKVHVLHSFYERNLDDPLNIAWFRLPDNTPSCFAMPTDSLFLDPDGTFQRRETTRPRCDVLYSLQLLAAEMTLGLLFLHERGIVHSDIRPANIMVTPSGHIQIGNFGSAHVLPRLLPSLVDLPEIGSDTTRTDLSFGSSVISLIALDSNFGGRAQVDDDCGNPVFGSMVLGPDDEMQTTRYSAPELQERDEQGRLIFNERVDWWSLGVVLYELGYGDSDSGSHELRQQRQIEDFQDFLLQLIKGSSERLNGIRVQKHRFLDFEHSIWKDILGLLHPPCPVVDSVIFQYDSEQENQTSFSGGIPTTQDFLLVSGVTESLSVVVPLALEVPLSDDECCSEDSDSGIQPFPSSASLYQDIRARYLQDEAATTASPP</sequence>
<protein>
    <recommendedName>
        <fullName evidence="1">non-specific serine/threonine protein kinase</fullName>
        <ecNumber evidence="1">2.7.11.1</ecNumber>
    </recommendedName>
</protein>
<dbReference type="GO" id="GO:0005524">
    <property type="term" value="F:ATP binding"/>
    <property type="evidence" value="ECO:0007669"/>
    <property type="project" value="UniProtKB-KW"/>
</dbReference>
<dbReference type="SUPFAM" id="SSF56112">
    <property type="entry name" value="Protein kinase-like (PK-like)"/>
    <property type="match status" value="1"/>
</dbReference>
<keyword evidence="4" id="KW-0547">Nucleotide-binding</keyword>
<evidence type="ECO:0000313" key="10">
    <source>
        <dbReference type="EMBL" id="KAJ3552348.1"/>
    </source>
</evidence>
<evidence type="ECO:0000256" key="6">
    <source>
        <dbReference type="ARBA" id="ARBA00022840"/>
    </source>
</evidence>
<evidence type="ECO:0000259" key="9">
    <source>
        <dbReference type="PROSITE" id="PS50011"/>
    </source>
</evidence>
<comment type="catalytic activity">
    <reaction evidence="7">
        <text>L-threonyl-[protein] + ATP = O-phospho-L-threonyl-[protein] + ADP + H(+)</text>
        <dbReference type="Rhea" id="RHEA:46608"/>
        <dbReference type="Rhea" id="RHEA-COMP:11060"/>
        <dbReference type="Rhea" id="RHEA-COMP:11605"/>
        <dbReference type="ChEBI" id="CHEBI:15378"/>
        <dbReference type="ChEBI" id="CHEBI:30013"/>
        <dbReference type="ChEBI" id="CHEBI:30616"/>
        <dbReference type="ChEBI" id="CHEBI:61977"/>
        <dbReference type="ChEBI" id="CHEBI:456216"/>
        <dbReference type="EC" id="2.7.11.1"/>
    </reaction>
</comment>
<comment type="caution">
    <text evidence="10">The sequence shown here is derived from an EMBL/GenBank/DDBJ whole genome shotgun (WGS) entry which is preliminary data.</text>
</comment>
<dbReference type="Proteomes" id="UP001213000">
    <property type="component" value="Unassembled WGS sequence"/>
</dbReference>
<dbReference type="PANTHER" id="PTHR24356:SF1">
    <property type="entry name" value="SERINE_THREONINE-PROTEIN KINASE GREATWALL"/>
    <property type="match status" value="1"/>
</dbReference>
<evidence type="ECO:0000256" key="1">
    <source>
        <dbReference type="ARBA" id="ARBA00012513"/>
    </source>
</evidence>
<name>A0AAD5VDM7_9AGAR</name>
<proteinExistence type="predicted"/>
<dbReference type="GO" id="GO:0035556">
    <property type="term" value="P:intracellular signal transduction"/>
    <property type="evidence" value="ECO:0007669"/>
    <property type="project" value="TreeGrafter"/>
</dbReference>
<evidence type="ECO:0000256" key="5">
    <source>
        <dbReference type="ARBA" id="ARBA00022777"/>
    </source>
</evidence>
<dbReference type="Pfam" id="PF00069">
    <property type="entry name" value="Pkinase"/>
    <property type="match status" value="1"/>
</dbReference>
<dbReference type="EC" id="2.7.11.1" evidence="1"/>
<feature type="domain" description="Protein kinase" evidence="9">
    <location>
        <begin position="133"/>
        <end position="484"/>
    </location>
</feature>
<keyword evidence="11" id="KW-1185">Reference proteome</keyword>
<dbReference type="PROSITE" id="PS00109">
    <property type="entry name" value="PROTEIN_KINASE_TYR"/>
    <property type="match status" value="1"/>
</dbReference>
<evidence type="ECO:0000313" key="11">
    <source>
        <dbReference type="Proteomes" id="UP001213000"/>
    </source>
</evidence>
<dbReference type="InterPro" id="IPR008266">
    <property type="entry name" value="Tyr_kinase_AS"/>
</dbReference>
<dbReference type="AlphaFoldDB" id="A0AAD5VDM7"/>
<evidence type="ECO:0000256" key="7">
    <source>
        <dbReference type="ARBA" id="ARBA00047899"/>
    </source>
</evidence>
<dbReference type="InterPro" id="IPR050236">
    <property type="entry name" value="Ser_Thr_kinase_AGC"/>
</dbReference>
<evidence type="ECO:0000256" key="4">
    <source>
        <dbReference type="ARBA" id="ARBA00022741"/>
    </source>
</evidence>
<keyword evidence="3" id="KW-0808">Transferase</keyword>
<organism evidence="10 11">
    <name type="scientific">Leucocoprinus birnbaumii</name>
    <dbReference type="NCBI Taxonomy" id="56174"/>
    <lineage>
        <taxon>Eukaryota</taxon>
        <taxon>Fungi</taxon>
        <taxon>Dikarya</taxon>
        <taxon>Basidiomycota</taxon>
        <taxon>Agaricomycotina</taxon>
        <taxon>Agaricomycetes</taxon>
        <taxon>Agaricomycetidae</taxon>
        <taxon>Agaricales</taxon>
        <taxon>Agaricineae</taxon>
        <taxon>Agaricaceae</taxon>
        <taxon>Leucocoprinus</taxon>
    </lineage>
</organism>
<dbReference type="InterPro" id="IPR011009">
    <property type="entry name" value="Kinase-like_dom_sf"/>
</dbReference>
<evidence type="ECO:0000256" key="2">
    <source>
        <dbReference type="ARBA" id="ARBA00022527"/>
    </source>
</evidence>
<dbReference type="GO" id="GO:0004674">
    <property type="term" value="F:protein serine/threonine kinase activity"/>
    <property type="evidence" value="ECO:0007669"/>
    <property type="project" value="UniProtKB-KW"/>
</dbReference>
<dbReference type="SMART" id="SM00220">
    <property type="entry name" value="S_TKc"/>
    <property type="match status" value="1"/>
</dbReference>
<reference evidence="10" key="1">
    <citation type="submission" date="2022-07" db="EMBL/GenBank/DDBJ databases">
        <title>Genome Sequence of Leucocoprinus birnbaumii.</title>
        <authorList>
            <person name="Buettner E."/>
        </authorList>
    </citation>
    <scope>NUCLEOTIDE SEQUENCE</scope>
    <source>
        <strain evidence="10">VT141</strain>
    </source>
</reference>